<feature type="compositionally biased region" description="Basic residues" evidence="1">
    <location>
        <begin position="77"/>
        <end position="87"/>
    </location>
</feature>
<feature type="region of interest" description="Disordered" evidence="1">
    <location>
        <begin position="54"/>
        <end position="97"/>
    </location>
</feature>
<evidence type="ECO:0000313" key="2">
    <source>
        <dbReference type="EMBL" id="GDY76462.1"/>
    </source>
</evidence>
<evidence type="ECO:0000256" key="1">
    <source>
        <dbReference type="SAM" id="MobiDB-lite"/>
    </source>
</evidence>
<sequence length="119" mass="12274">MERGIGAFPGGHRGGEAAAATDGARFANGASVGRCCRAVLFAPTVSRCRVPDAHAPTYLSGSLPHSADRERLSPRPRPPRCGRRPHTTRVAPANGISSIGASRTGAVGFGAWIICPCPT</sequence>
<name>A0A4D4MW86_STRAX</name>
<evidence type="ECO:0000313" key="3">
    <source>
        <dbReference type="Proteomes" id="UP000299211"/>
    </source>
</evidence>
<dbReference type="EMBL" id="BJHY01000001">
    <property type="protein sequence ID" value="GDY76462.1"/>
    <property type="molecule type" value="Genomic_DNA"/>
</dbReference>
<organism evidence="2 3">
    <name type="scientific">Streptomyces avermitilis</name>
    <dbReference type="NCBI Taxonomy" id="33903"/>
    <lineage>
        <taxon>Bacteria</taxon>
        <taxon>Bacillati</taxon>
        <taxon>Actinomycetota</taxon>
        <taxon>Actinomycetes</taxon>
        <taxon>Kitasatosporales</taxon>
        <taxon>Streptomycetaceae</taxon>
        <taxon>Streptomyces</taxon>
    </lineage>
</organism>
<dbReference type="AlphaFoldDB" id="A0A4D4MW86"/>
<comment type="caution">
    <text evidence="2">The sequence shown here is derived from an EMBL/GenBank/DDBJ whole genome shotgun (WGS) entry which is preliminary data.</text>
</comment>
<dbReference type="Proteomes" id="UP000299211">
    <property type="component" value="Unassembled WGS sequence"/>
</dbReference>
<proteinExistence type="predicted"/>
<reference evidence="2 3" key="1">
    <citation type="submission" date="2019-04" db="EMBL/GenBank/DDBJ databases">
        <title>Draft genome sequences of Streptomyces avermitilis ATCC 31267.</title>
        <authorList>
            <person name="Komaki H."/>
            <person name="Tamura T."/>
            <person name="Hosoyama A."/>
        </authorList>
    </citation>
    <scope>NUCLEOTIDE SEQUENCE [LARGE SCALE GENOMIC DNA]</scope>
    <source>
        <strain evidence="2 3">ATCC 31267</strain>
    </source>
</reference>
<gene>
    <name evidence="2" type="ORF">SAV31267_059470</name>
</gene>
<protein>
    <submittedName>
        <fullName evidence="2">Uncharacterized protein</fullName>
    </submittedName>
</protein>
<accession>A0A4D4MW86</accession>